<comment type="miscellaneous">
    <text evidence="8">This enzyme catalyzes only one turnover and therefore is not strictly catalytic. According to one definition, an enzyme is a biocatalyst that acts repeatedly and over many reaction cycles.</text>
</comment>
<dbReference type="EMBL" id="JACYXC010000001">
    <property type="protein sequence ID" value="MBH5337703.1"/>
    <property type="molecule type" value="Genomic_DNA"/>
</dbReference>
<dbReference type="InterPro" id="IPR023546">
    <property type="entry name" value="MGMT"/>
</dbReference>
<evidence type="ECO:0000256" key="8">
    <source>
        <dbReference type="HAMAP-Rule" id="MF_00772"/>
    </source>
</evidence>
<keyword evidence="4 8" id="KW-0808">Transferase</keyword>
<dbReference type="EC" id="2.1.1.63" evidence="8"/>
<sequence>MTRVHTVIDSPYGPLTLVATDGVLSGVYMEGQRHRPAEETFGTPDDTPFTETVRQLEAYFAGELTEFRLPLRMAGTPFQLRVWEELRHIPYGTTVSYGELAERLGHPTASRAVGLANGKNPISIIVPCHRVVGSSGALTGYGGGLDRKRRLLDFESGAADPARLF</sequence>
<dbReference type="InterPro" id="IPR036217">
    <property type="entry name" value="MethylDNA_cys_MeTrfase_DNAb"/>
</dbReference>
<dbReference type="InterPro" id="IPR036631">
    <property type="entry name" value="MGMT_N_sf"/>
</dbReference>
<keyword evidence="12" id="KW-1185">Reference proteome</keyword>
<feature type="active site" description="Nucleophile; methyl group acceptor" evidence="8">
    <location>
        <position position="128"/>
    </location>
</feature>
<keyword evidence="3 8" id="KW-0489">Methyltransferase</keyword>
<dbReference type="PANTHER" id="PTHR10815">
    <property type="entry name" value="METHYLATED-DNA--PROTEIN-CYSTEINE METHYLTRANSFERASE"/>
    <property type="match status" value="1"/>
</dbReference>
<keyword evidence="5 8" id="KW-0227">DNA damage</keyword>
<comment type="catalytic activity">
    <reaction evidence="1 8">
        <text>a 4-O-methyl-thymidine in DNA + L-cysteinyl-[protein] = a thymidine in DNA + S-methyl-L-cysteinyl-[protein]</text>
        <dbReference type="Rhea" id="RHEA:53428"/>
        <dbReference type="Rhea" id="RHEA-COMP:10131"/>
        <dbReference type="Rhea" id="RHEA-COMP:10132"/>
        <dbReference type="Rhea" id="RHEA-COMP:13555"/>
        <dbReference type="Rhea" id="RHEA-COMP:13556"/>
        <dbReference type="ChEBI" id="CHEBI:29950"/>
        <dbReference type="ChEBI" id="CHEBI:82612"/>
        <dbReference type="ChEBI" id="CHEBI:137386"/>
        <dbReference type="ChEBI" id="CHEBI:137387"/>
        <dbReference type="EC" id="2.1.1.63"/>
    </reaction>
</comment>
<dbReference type="NCBIfam" id="TIGR00589">
    <property type="entry name" value="ogt"/>
    <property type="match status" value="1"/>
</dbReference>
<dbReference type="Gene3D" id="3.30.160.70">
    <property type="entry name" value="Methylated DNA-protein cysteine methyltransferase domain"/>
    <property type="match status" value="1"/>
</dbReference>
<evidence type="ECO:0000256" key="6">
    <source>
        <dbReference type="ARBA" id="ARBA00023204"/>
    </source>
</evidence>
<evidence type="ECO:0000259" key="9">
    <source>
        <dbReference type="Pfam" id="PF01035"/>
    </source>
</evidence>
<feature type="domain" description="Methylated-DNA-[protein]-cysteine S-methyltransferase DNA binding" evidence="9">
    <location>
        <begin position="77"/>
        <end position="156"/>
    </location>
</feature>
<accession>A0ABS0NR66</accession>
<dbReference type="InterPro" id="IPR014048">
    <property type="entry name" value="MethylDNA_cys_MeTrfase_DNA-bd"/>
</dbReference>
<dbReference type="SUPFAM" id="SSF46767">
    <property type="entry name" value="Methylated DNA-protein cysteine methyltransferase, C-terminal domain"/>
    <property type="match status" value="1"/>
</dbReference>
<comment type="catalytic activity">
    <reaction evidence="7 8">
        <text>a 6-O-methyl-2'-deoxyguanosine in DNA + L-cysteinyl-[protein] = S-methyl-L-cysteinyl-[protein] + a 2'-deoxyguanosine in DNA</text>
        <dbReference type="Rhea" id="RHEA:24000"/>
        <dbReference type="Rhea" id="RHEA-COMP:10131"/>
        <dbReference type="Rhea" id="RHEA-COMP:10132"/>
        <dbReference type="Rhea" id="RHEA-COMP:11367"/>
        <dbReference type="Rhea" id="RHEA-COMP:11368"/>
        <dbReference type="ChEBI" id="CHEBI:29950"/>
        <dbReference type="ChEBI" id="CHEBI:82612"/>
        <dbReference type="ChEBI" id="CHEBI:85445"/>
        <dbReference type="ChEBI" id="CHEBI:85448"/>
        <dbReference type="EC" id="2.1.1.63"/>
    </reaction>
</comment>
<evidence type="ECO:0000256" key="7">
    <source>
        <dbReference type="ARBA" id="ARBA00049348"/>
    </source>
</evidence>
<dbReference type="HAMAP" id="MF_00772">
    <property type="entry name" value="OGT"/>
    <property type="match status" value="1"/>
</dbReference>
<evidence type="ECO:0000313" key="11">
    <source>
        <dbReference type="EMBL" id="MBH5337703.1"/>
    </source>
</evidence>
<dbReference type="PANTHER" id="PTHR10815:SF5">
    <property type="entry name" value="METHYLATED-DNA--PROTEIN-CYSTEINE METHYLTRANSFERASE"/>
    <property type="match status" value="1"/>
</dbReference>
<dbReference type="Pfam" id="PF02870">
    <property type="entry name" value="Methyltransf_1N"/>
    <property type="match status" value="1"/>
</dbReference>
<dbReference type="Gene3D" id="1.10.10.10">
    <property type="entry name" value="Winged helix-like DNA-binding domain superfamily/Winged helix DNA-binding domain"/>
    <property type="match status" value="1"/>
</dbReference>
<evidence type="ECO:0000256" key="5">
    <source>
        <dbReference type="ARBA" id="ARBA00022763"/>
    </source>
</evidence>
<keyword evidence="6 8" id="KW-0234">DNA repair</keyword>
<dbReference type="InterPro" id="IPR008332">
    <property type="entry name" value="MethylG_MeTrfase_N"/>
</dbReference>
<dbReference type="InterPro" id="IPR001497">
    <property type="entry name" value="MethylDNA_cys_MeTrfase_AS"/>
</dbReference>
<organism evidence="11 12">
    <name type="scientific">Streptomyces pactum</name>
    <dbReference type="NCBI Taxonomy" id="68249"/>
    <lineage>
        <taxon>Bacteria</taxon>
        <taxon>Bacillati</taxon>
        <taxon>Actinomycetota</taxon>
        <taxon>Actinomycetes</taxon>
        <taxon>Kitasatosporales</taxon>
        <taxon>Streptomycetaceae</taxon>
        <taxon>Streptomyces</taxon>
    </lineage>
</organism>
<evidence type="ECO:0000313" key="12">
    <source>
        <dbReference type="Proteomes" id="UP000807371"/>
    </source>
</evidence>
<dbReference type="RefSeq" id="WP_197990955.1">
    <property type="nucleotide sequence ID" value="NZ_JACYXC010000001.1"/>
</dbReference>
<evidence type="ECO:0000259" key="10">
    <source>
        <dbReference type="Pfam" id="PF02870"/>
    </source>
</evidence>
<dbReference type="InterPro" id="IPR036388">
    <property type="entry name" value="WH-like_DNA-bd_sf"/>
</dbReference>
<dbReference type="SUPFAM" id="SSF53155">
    <property type="entry name" value="Methylated DNA-protein cysteine methyltransferase domain"/>
    <property type="match status" value="1"/>
</dbReference>
<dbReference type="CDD" id="cd06445">
    <property type="entry name" value="ATase"/>
    <property type="match status" value="1"/>
</dbReference>
<comment type="subcellular location">
    <subcellularLocation>
        <location evidence="8">Cytoplasm</location>
    </subcellularLocation>
</comment>
<protein>
    <recommendedName>
        <fullName evidence="8">Methylated-DNA--protein-cysteine methyltransferase</fullName>
        <ecNumber evidence="8">2.1.1.63</ecNumber>
    </recommendedName>
    <alternativeName>
        <fullName evidence="8">6-O-methylguanine-DNA methyltransferase</fullName>
        <shortName evidence="8">MGMT</shortName>
    </alternativeName>
    <alternativeName>
        <fullName evidence="8">O-6-methylguanine-DNA-alkyltransferase</fullName>
    </alternativeName>
</protein>
<comment type="caution">
    <text evidence="11">The sequence shown here is derived from an EMBL/GenBank/DDBJ whole genome shotgun (WGS) entry which is preliminary data.</text>
</comment>
<dbReference type="PROSITE" id="PS00374">
    <property type="entry name" value="MGMT"/>
    <property type="match status" value="1"/>
</dbReference>
<gene>
    <name evidence="11" type="ORF">IHE55_24185</name>
</gene>
<comment type="function">
    <text evidence="8">Involved in the cellular defense against the biological effects of O6-methylguanine (O6-MeG) and O4-methylthymine (O4-MeT) in DNA. Repairs the methylated nucleobase in DNA by stoichiometrically transferring the methyl group to a cysteine residue in the enzyme. This is a suicide reaction: the enzyme is irreversibly inactivated.</text>
</comment>
<evidence type="ECO:0000256" key="1">
    <source>
        <dbReference type="ARBA" id="ARBA00001286"/>
    </source>
</evidence>
<dbReference type="Pfam" id="PF01035">
    <property type="entry name" value="DNA_binding_1"/>
    <property type="match status" value="1"/>
</dbReference>
<comment type="similarity">
    <text evidence="8">Belongs to the MGMT family.</text>
</comment>
<evidence type="ECO:0000256" key="2">
    <source>
        <dbReference type="ARBA" id="ARBA00022490"/>
    </source>
</evidence>
<feature type="domain" description="Methylguanine DNA methyltransferase ribonuclease-like" evidence="10">
    <location>
        <begin position="5"/>
        <end position="72"/>
    </location>
</feature>
<name>A0ABS0NR66_9ACTN</name>
<proteinExistence type="inferred from homology"/>
<dbReference type="Proteomes" id="UP000807371">
    <property type="component" value="Unassembled WGS sequence"/>
</dbReference>
<reference evidence="11 12" key="1">
    <citation type="submission" date="2020-09" db="EMBL/GenBank/DDBJ databases">
        <title>Biosynthesis of the nuclear factor of activated T cells inhibitor NFAT-133 and its congeners in Streptomyces pactum.</title>
        <authorList>
            <person name="Zhou W."/>
            <person name="Posri P."/>
            <person name="Abugrain M.E."/>
            <person name="Weisberg A.J."/>
            <person name="Chang J.H."/>
            <person name="Mahmud T."/>
        </authorList>
    </citation>
    <scope>NUCLEOTIDE SEQUENCE [LARGE SCALE GENOMIC DNA]</scope>
    <source>
        <strain evidence="11 12">ATCC 27456</strain>
    </source>
</reference>
<keyword evidence="2 8" id="KW-0963">Cytoplasm</keyword>
<evidence type="ECO:0000256" key="3">
    <source>
        <dbReference type="ARBA" id="ARBA00022603"/>
    </source>
</evidence>
<evidence type="ECO:0000256" key="4">
    <source>
        <dbReference type="ARBA" id="ARBA00022679"/>
    </source>
</evidence>